<dbReference type="EC" id="3.4.21.89" evidence="3 6"/>
<comment type="catalytic activity">
    <reaction evidence="1 6">
        <text>Cleavage of hydrophobic, N-terminal signal or leader sequences from secreted and periplasmic proteins.</text>
        <dbReference type="EC" id="3.4.21.89"/>
    </reaction>
</comment>
<comment type="similarity">
    <text evidence="2 6">Belongs to the peptidase S26 family.</text>
</comment>
<keyword evidence="6" id="KW-1133">Transmembrane helix</keyword>
<keyword evidence="10" id="KW-1185">Reference proteome</keyword>
<dbReference type="InterPro" id="IPR036286">
    <property type="entry name" value="LexA/Signal_pep-like_sf"/>
</dbReference>
<keyword evidence="6" id="KW-0645">Protease</keyword>
<evidence type="ECO:0000256" key="1">
    <source>
        <dbReference type="ARBA" id="ARBA00000677"/>
    </source>
</evidence>
<dbReference type="PANTHER" id="PTHR43390:SF1">
    <property type="entry name" value="CHLOROPLAST PROCESSING PEPTIDASE"/>
    <property type="match status" value="1"/>
</dbReference>
<dbReference type="InterPro" id="IPR000223">
    <property type="entry name" value="Pept_S26A_signal_pept_1"/>
</dbReference>
<feature type="region of interest" description="Disordered" evidence="7">
    <location>
        <begin position="1"/>
        <end position="20"/>
    </location>
</feature>
<dbReference type="GO" id="GO:0009003">
    <property type="term" value="F:signal peptidase activity"/>
    <property type="evidence" value="ECO:0007669"/>
    <property type="project" value="UniProtKB-EC"/>
</dbReference>
<evidence type="ECO:0000256" key="5">
    <source>
        <dbReference type="ARBA" id="ARBA00022801"/>
    </source>
</evidence>
<evidence type="ECO:0000256" key="6">
    <source>
        <dbReference type="RuleBase" id="RU362042"/>
    </source>
</evidence>
<dbReference type="PRINTS" id="PR00727">
    <property type="entry name" value="LEADERPTASE"/>
</dbReference>
<evidence type="ECO:0000313" key="10">
    <source>
        <dbReference type="Proteomes" id="UP000663651"/>
    </source>
</evidence>
<dbReference type="PROSITE" id="PS00761">
    <property type="entry name" value="SPASE_I_3"/>
    <property type="match status" value="1"/>
</dbReference>
<dbReference type="Gene3D" id="2.10.109.10">
    <property type="entry name" value="Umud Fragment, subunit A"/>
    <property type="match status" value="1"/>
</dbReference>
<evidence type="ECO:0000256" key="4">
    <source>
        <dbReference type="ARBA" id="ARBA00019232"/>
    </source>
</evidence>
<name>A0ABX7Q2Q3_9BACT</name>
<keyword evidence="6" id="KW-0472">Membrane</keyword>
<dbReference type="CDD" id="cd06530">
    <property type="entry name" value="S26_SPase_I"/>
    <property type="match status" value="1"/>
</dbReference>
<feature type="domain" description="Peptidase S26" evidence="8">
    <location>
        <begin position="32"/>
        <end position="207"/>
    </location>
</feature>
<reference evidence="9 10" key="1">
    <citation type="submission" date="2021-03" db="EMBL/GenBank/DDBJ databases">
        <title>Geobacter metallireducens gen. nov. sp. nov., a microorganism capable of coupling the complete oxidation of organic compounds to the reduction of iron and other metals.</title>
        <authorList>
            <person name="Li Y."/>
        </authorList>
    </citation>
    <scope>NUCLEOTIDE SEQUENCE [LARGE SCALE GENOMIC DNA]</scope>
    <source>
        <strain evidence="9 10">Jerry-YX</strain>
    </source>
</reference>
<evidence type="ECO:0000259" key="8">
    <source>
        <dbReference type="Pfam" id="PF10502"/>
    </source>
</evidence>
<dbReference type="Proteomes" id="UP000663651">
    <property type="component" value="Chromosome"/>
</dbReference>
<accession>A0ABX7Q2Q3</accession>
<feature type="compositionally biased region" description="Polar residues" evidence="7">
    <location>
        <begin position="1"/>
        <end position="11"/>
    </location>
</feature>
<proteinExistence type="inferred from homology"/>
<protein>
    <recommendedName>
        <fullName evidence="4 6">Signal peptidase I</fullName>
        <ecNumber evidence="3 6">3.4.21.89</ecNumber>
    </recommendedName>
</protein>
<evidence type="ECO:0000256" key="2">
    <source>
        <dbReference type="ARBA" id="ARBA00009370"/>
    </source>
</evidence>
<dbReference type="Pfam" id="PF10502">
    <property type="entry name" value="Peptidase_S26"/>
    <property type="match status" value="1"/>
</dbReference>
<comment type="subcellular location">
    <subcellularLocation>
        <location evidence="6">Membrane</location>
        <topology evidence="6">Single-pass type II membrane protein</topology>
    </subcellularLocation>
</comment>
<dbReference type="EMBL" id="CP071382">
    <property type="protein sequence ID" value="QSV45353.1"/>
    <property type="molecule type" value="Genomic_DNA"/>
</dbReference>
<keyword evidence="6" id="KW-0812">Transmembrane</keyword>
<sequence length="226" mass="25741">MDYKNTQYGTNGSMGGSSAAEDKQVKKKHIVREYAESIIIAVILALIIRTFVVQAFKIPSGSMEDTLAIGDHILVSKFIYGTKIPFTDTKIAPIRQPQRGDVIVFEYPEDPSKDFIKRVIGVPGDVVQEINKNIYVNGKLFKIPQEVHKEPDILPIAMNPRDNFAPRTVPAGCYFVMGDNRDRSYDSRFWGFVKSEQIKGLAFIKYWSWDHDAMRVRWKSIGDIIH</sequence>
<evidence type="ECO:0000313" key="9">
    <source>
        <dbReference type="EMBL" id="QSV45353.1"/>
    </source>
</evidence>
<feature type="transmembrane region" description="Helical" evidence="6">
    <location>
        <begin position="34"/>
        <end position="56"/>
    </location>
</feature>
<dbReference type="PANTHER" id="PTHR43390">
    <property type="entry name" value="SIGNAL PEPTIDASE I"/>
    <property type="match status" value="1"/>
</dbReference>
<keyword evidence="5 6" id="KW-0378">Hydrolase</keyword>
<dbReference type="RefSeq" id="WP_207163158.1">
    <property type="nucleotide sequence ID" value="NZ_CP071382.1"/>
</dbReference>
<dbReference type="InterPro" id="IPR019533">
    <property type="entry name" value="Peptidase_S26"/>
</dbReference>
<organism evidence="9 10">
    <name type="scientific">Geobacter benzoatilyticus</name>
    <dbReference type="NCBI Taxonomy" id="2815309"/>
    <lineage>
        <taxon>Bacteria</taxon>
        <taxon>Pseudomonadati</taxon>
        <taxon>Thermodesulfobacteriota</taxon>
        <taxon>Desulfuromonadia</taxon>
        <taxon>Geobacterales</taxon>
        <taxon>Geobacteraceae</taxon>
        <taxon>Geobacter</taxon>
    </lineage>
</organism>
<dbReference type="SUPFAM" id="SSF51306">
    <property type="entry name" value="LexA/Signal peptidase"/>
    <property type="match status" value="1"/>
</dbReference>
<evidence type="ECO:0000256" key="7">
    <source>
        <dbReference type="SAM" id="MobiDB-lite"/>
    </source>
</evidence>
<evidence type="ECO:0000256" key="3">
    <source>
        <dbReference type="ARBA" id="ARBA00013208"/>
    </source>
</evidence>
<gene>
    <name evidence="9" type="primary">lepB</name>
    <name evidence="9" type="ORF">JZM60_14695</name>
</gene>
<dbReference type="InterPro" id="IPR019758">
    <property type="entry name" value="Pept_S26A_signal_pept_1_CS"/>
</dbReference>
<dbReference type="NCBIfam" id="TIGR02227">
    <property type="entry name" value="sigpep_I_bact"/>
    <property type="match status" value="1"/>
</dbReference>